<comment type="caution">
    <text evidence="2">The sequence shown here is derived from an EMBL/GenBank/DDBJ whole genome shotgun (WGS) entry which is preliminary data.</text>
</comment>
<evidence type="ECO:0000313" key="3">
    <source>
        <dbReference type="Proteomes" id="UP000236370"/>
    </source>
</evidence>
<dbReference type="Proteomes" id="UP000236370">
    <property type="component" value="Unassembled WGS sequence"/>
</dbReference>
<evidence type="ECO:0000256" key="1">
    <source>
        <dbReference type="SAM" id="SignalP"/>
    </source>
</evidence>
<sequence length="50" mass="5559">MKVFFLFAVLFCLVQTNSVHISHQEARGPSFKICVGFLGPRWARGCSTGN</sequence>
<dbReference type="SMR" id="A0A2J8IL74"/>
<reference evidence="2 3" key="1">
    <citation type="submission" date="2017-12" db="EMBL/GenBank/DDBJ databases">
        <title>High-resolution comparative analysis of great ape genomes.</title>
        <authorList>
            <person name="Pollen A."/>
            <person name="Hastie A."/>
            <person name="Hormozdiari F."/>
            <person name="Dougherty M."/>
            <person name="Liu R."/>
            <person name="Chaisson M."/>
            <person name="Hoppe E."/>
            <person name="Hill C."/>
            <person name="Pang A."/>
            <person name="Hillier L."/>
            <person name="Baker C."/>
            <person name="Armstrong J."/>
            <person name="Shendure J."/>
            <person name="Paten B."/>
            <person name="Wilson R."/>
            <person name="Chao H."/>
            <person name="Schneider V."/>
            <person name="Ventura M."/>
            <person name="Kronenberg Z."/>
            <person name="Murali S."/>
            <person name="Gordon D."/>
            <person name="Cantsilieris S."/>
            <person name="Munson K."/>
            <person name="Nelson B."/>
            <person name="Raja A."/>
            <person name="Underwood J."/>
            <person name="Diekhans M."/>
            <person name="Fiddes I."/>
            <person name="Haussler D."/>
            <person name="Eichler E."/>
        </authorList>
    </citation>
    <scope>NUCLEOTIDE SEQUENCE [LARGE SCALE GENOMIC DNA]</scope>
    <source>
        <strain evidence="2">Yerkes chimp pedigree #C0471</strain>
    </source>
</reference>
<feature type="chain" id="PRO_5014446112" evidence="1">
    <location>
        <begin position="19"/>
        <end position="50"/>
    </location>
</feature>
<dbReference type="AlphaFoldDB" id="A0A2J8IL74"/>
<dbReference type="EMBL" id="NBAG03000878">
    <property type="protein sequence ID" value="PNI11260.1"/>
    <property type="molecule type" value="Genomic_DNA"/>
</dbReference>
<keyword evidence="1" id="KW-0732">Signal</keyword>
<organism evidence="2 3">
    <name type="scientific">Pan troglodytes</name>
    <name type="common">Chimpanzee</name>
    <dbReference type="NCBI Taxonomy" id="9598"/>
    <lineage>
        <taxon>Eukaryota</taxon>
        <taxon>Metazoa</taxon>
        <taxon>Chordata</taxon>
        <taxon>Craniata</taxon>
        <taxon>Vertebrata</taxon>
        <taxon>Euteleostomi</taxon>
        <taxon>Mammalia</taxon>
        <taxon>Eutheria</taxon>
        <taxon>Euarchontoglires</taxon>
        <taxon>Primates</taxon>
        <taxon>Haplorrhini</taxon>
        <taxon>Catarrhini</taxon>
        <taxon>Hominidae</taxon>
        <taxon>Pan</taxon>
    </lineage>
</organism>
<accession>A0A2J8IL74</accession>
<feature type="signal peptide" evidence="1">
    <location>
        <begin position="1"/>
        <end position="18"/>
    </location>
</feature>
<name>A0A2J8IL74_PANTR</name>
<gene>
    <name evidence="2" type="ORF">CK820_G0055745</name>
</gene>
<evidence type="ECO:0000313" key="2">
    <source>
        <dbReference type="EMBL" id="PNI11260.1"/>
    </source>
</evidence>
<proteinExistence type="predicted"/>
<protein>
    <submittedName>
        <fullName evidence="2">SPAG11A isoform 7</fullName>
    </submittedName>
</protein>